<comment type="caution">
    <text evidence="1">The sequence shown here is derived from an EMBL/GenBank/DDBJ whole genome shotgun (WGS) entry which is preliminary data.</text>
</comment>
<keyword evidence="2" id="KW-1185">Reference proteome</keyword>
<dbReference type="Proteomes" id="UP001234297">
    <property type="component" value="Chromosome 1"/>
</dbReference>
<dbReference type="EMBL" id="CM056809">
    <property type="protein sequence ID" value="KAJ8649606.1"/>
    <property type="molecule type" value="Genomic_DNA"/>
</dbReference>
<evidence type="ECO:0000313" key="1">
    <source>
        <dbReference type="EMBL" id="KAJ8649606.1"/>
    </source>
</evidence>
<sequence>MGSSLPHPHHRRGPGLGSRHFRSDRLGELNDHALRAPNSDDEVRAGGLEGVMEVCNGFGVDDKGAGVEAEEGEEGEGVSVETEERQRQMHLPLEEEKEAADV</sequence>
<name>A0ACC2MVA4_PERAE</name>
<reference evidence="1 2" key="1">
    <citation type="journal article" date="2022" name="Hortic Res">
        <title>A haplotype resolved chromosomal level avocado genome allows analysis of novel avocado genes.</title>
        <authorList>
            <person name="Nath O."/>
            <person name="Fletcher S.J."/>
            <person name="Hayward A."/>
            <person name="Shaw L.M."/>
            <person name="Masouleh A.K."/>
            <person name="Furtado A."/>
            <person name="Henry R.J."/>
            <person name="Mitter N."/>
        </authorList>
    </citation>
    <scope>NUCLEOTIDE SEQUENCE [LARGE SCALE GENOMIC DNA]</scope>
    <source>
        <strain evidence="2">cv. Hass</strain>
    </source>
</reference>
<accession>A0ACC2MVA4</accession>
<organism evidence="1 2">
    <name type="scientific">Persea americana</name>
    <name type="common">Avocado</name>
    <dbReference type="NCBI Taxonomy" id="3435"/>
    <lineage>
        <taxon>Eukaryota</taxon>
        <taxon>Viridiplantae</taxon>
        <taxon>Streptophyta</taxon>
        <taxon>Embryophyta</taxon>
        <taxon>Tracheophyta</taxon>
        <taxon>Spermatophyta</taxon>
        <taxon>Magnoliopsida</taxon>
        <taxon>Magnoliidae</taxon>
        <taxon>Laurales</taxon>
        <taxon>Lauraceae</taxon>
        <taxon>Persea</taxon>
    </lineage>
</organism>
<evidence type="ECO:0000313" key="2">
    <source>
        <dbReference type="Proteomes" id="UP001234297"/>
    </source>
</evidence>
<protein>
    <submittedName>
        <fullName evidence="1">Uncharacterized protein</fullName>
    </submittedName>
</protein>
<gene>
    <name evidence="1" type="ORF">MRB53_002629</name>
</gene>
<proteinExistence type="predicted"/>